<keyword evidence="2" id="KW-1185">Reference proteome</keyword>
<dbReference type="EMBL" id="FOQD01000006">
    <property type="protein sequence ID" value="SFI16721.1"/>
    <property type="molecule type" value="Genomic_DNA"/>
</dbReference>
<gene>
    <name evidence="1" type="ORF">SAMN05421753_106109</name>
</gene>
<sequence length="82" mass="9192">MKNLADPAEASLQGISAEDFSARRKLKRVRRLQAISGGEKGQWEHVVRRSARALQNAFIISKLNSTRVQQTRFGKIALLQTS</sequence>
<dbReference type="AlphaFoldDB" id="A0A1I3G0N8"/>
<proteinExistence type="predicted"/>
<evidence type="ECO:0000313" key="1">
    <source>
        <dbReference type="EMBL" id="SFI16721.1"/>
    </source>
</evidence>
<organism evidence="1 2">
    <name type="scientific">Planctomicrobium piriforme</name>
    <dbReference type="NCBI Taxonomy" id="1576369"/>
    <lineage>
        <taxon>Bacteria</taxon>
        <taxon>Pseudomonadati</taxon>
        <taxon>Planctomycetota</taxon>
        <taxon>Planctomycetia</taxon>
        <taxon>Planctomycetales</taxon>
        <taxon>Planctomycetaceae</taxon>
        <taxon>Planctomicrobium</taxon>
    </lineage>
</organism>
<accession>A0A1I3G0N8</accession>
<protein>
    <submittedName>
        <fullName evidence="1">Uncharacterized protein</fullName>
    </submittedName>
</protein>
<name>A0A1I3G0N8_9PLAN</name>
<evidence type="ECO:0000313" key="2">
    <source>
        <dbReference type="Proteomes" id="UP000199518"/>
    </source>
</evidence>
<reference evidence="2" key="1">
    <citation type="submission" date="2016-10" db="EMBL/GenBank/DDBJ databases">
        <authorList>
            <person name="Varghese N."/>
            <person name="Submissions S."/>
        </authorList>
    </citation>
    <scope>NUCLEOTIDE SEQUENCE [LARGE SCALE GENOMIC DNA]</scope>
    <source>
        <strain evidence="2">DSM 26348</strain>
    </source>
</reference>
<dbReference type="Proteomes" id="UP000199518">
    <property type="component" value="Unassembled WGS sequence"/>
</dbReference>